<accession>A0AAW2ZJL0</accession>
<evidence type="ECO:0000256" key="2">
    <source>
        <dbReference type="PROSITE-ProRule" id="PRU00984"/>
    </source>
</evidence>
<gene>
    <name evidence="5" type="ORF">AKO1_013433</name>
</gene>
<dbReference type="GO" id="GO:0007264">
    <property type="term" value="P:small GTPase-mediated signal transduction"/>
    <property type="evidence" value="ECO:0007669"/>
    <property type="project" value="InterPro"/>
</dbReference>
<dbReference type="Gene3D" id="1.20.58.740">
    <property type="match status" value="1"/>
</dbReference>
<feature type="compositionally biased region" description="Low complexity" evidence="3">
    <location>
        <begin position="548"/>
        <end position="573"/>
    </location>
</feature>
<keyword evidence="6" id="KW-1185">Reference proteome</keyword>
<organism evidence="5 6">
    <name type="scientific">Acrasis kona</name>
    <dbReference type="NCBI Taxonomy" id="1008807"/>
    <lineage>
        <taxon>Eukaryota</taxon>
        <taxon>Discoba</taxon>
        <taxon>Heterolobosea</taxon>
        <taxon>Tetramitia</taxon>
        <taxon>Eutetramitia</taxon>
        <taxon>Acrasidae</taxon>
        <taxon>Acrasis</taxon>
    </lineage>
</organism>
<dbReference type="InterPro" id="IPR046773">
    <property type="entry name" value="DOCKER_Lobe_C"/>
</dbReference>
<dbReference type="EMBL" id="JAOPGA020001505">
    <property type="protein sequence ID" value="KAL0488985.1"/>
    <property type="molecule type" value="Genomic_DNA"/>
</dbReference>
<dbReference type="InterPro" id="IPR027357">
    <property type="entry name" value="DOCKER_dom"/>
</dbReference>
<dbReference type="Pfam" id="PF06920">
    <property type="entry name" value="DHR-2_Lobe_A"/>
    <property type="match status" value="1"/>
</dbReference>
<dbReference type="Pfam" id="PF20421">
    <property type="entry name" value="DHR-2_Lobe_C"/>
    <property type="match status" value="1"/>
</dbReference>
<dbReference type="InterPro" id="IPR046769">
    <property type="entry name" value="DOCKER_Lobe_A"/>
</dbReference>
<dbReference type="CDD" id="cd11684">
    <property type="entry name" value="DHR2_DOCK"/>
    <property type="match status" value="1"/>
</dbReference>
<reference evidence="5 6" key="1">
    <citation type="submission" date="2024-03" db="EMBL/GenBank/DDBJ databases">
        <title>The Acrasis kona genome and developmental transcriptomes reveal deep origins of eukaryotic multicellular pathways.</title>
        <authorList>
            <person name="Sheikh S."/>
            <person name="Fu C.-J."/>
            <person name="Brown M.W."/>
            <person name="Baldauf S.L."/>
        </authorList>
    </citation>
    <scope>NUCLEOTIDE SEQUENCE [LARGE SCALE GENOMIC DNA]</scope>
    <source>
        <strain evidence="5 6">ATCC MYA-3509</strain>
    </source>
</reference>
<dbReference type="InterPro" id="IPR026791">
    <property type="entry name" value="DOCK"/>
</dbReference>
<evidence type="ECO:0000256" key="3">
    <source>
        <dbReference type="SAM" id="MobiDB-lite"/>
    </source>
</evidence>
<dbReference type="PROSITE" id="PS51651">
    <property type="entry name" value="DOCKER"/>
    <property type="match status" value="1"/>
</dbReference>
<dbReference type="InterPro" id="IPR043161">
    <property type="entry name" value="DOCK_C_lobe_A"/>
</dbReference>
<evidence type="ECO:0000259" key="4">
    <source>
        <dbReference type="PROSITE" id="PS51651"/>
    </source>
</evidence>
<comment type="similarity">
    <text evidence="2">Belongs to the DOCK family.</text>
</comment>
<name>A0AAW2ZJL0_9EUKA</name>
<evidence type="ECO:0000313" key="5">
    <source>
        <dbReference type="EMBL" id="KAL0488985.1"/>
    </source>
</evidence>
<feature type="domain" description="DOCKER" evidence="4">
    <location>
        <begin position="1"/>
        <end position="521"/>
    </location>
</feature>
<proteinExistence type="inferred from homology"/>
<protein>
    <recommendedName>
        <fullName evidence="4">DOCKER domain-containing protein</fullName>
    </recommendedName>
</protein>
<dbReference type="Gene3D" id="1.25.40.410">
    <property type="match status" value="1"/>
</dbReference>
<dbReference type="InterPro" id="IPR043162">
    <property type="entry name" value="DOCK_C_lobe_C"/>
</dbReference>
<sequence length="595" mass="67028">MIGLQHQQATNMVQAPWLRSFYSLSNDLCDSTIHMDQRNHHHSVVPFTERQLLDLLNTTIDMLELAEYYEHAIVLLEMMLPIHTKQDDLDQLADVHGRIQQLLQLTSKSLKDQSRLHAFYYRVCLYGFKDHTTYQEDDIDDQMDDTLGYIYKMPKLFKLPKMKQYIKDKYKDAELILSSKKLSGDELKQNKKYTQMSGVKPYIPEEHYDSVSLTLLESSNHPSSSSSPSQSSLQASSSQSSSNHDQMDHIDGNYVDMIRLNKTSYERRGINLNLFYYEAAFSRTGKKLDPNNPSEVYKKKTILTIKDHYPFVKTRSPIVHEQEVILTPIETAIENMMEQVDRLQQVTSAAIASVPVSTPHTINVSTPTQANHPVNRDLNHRASMALIDGVTPLNTKNTASGGAESSATGANPPSVFMVNAELVDLQTLQMVLQGSVSAGVNGGPSKIVEAFLSREGRYKYKRQHVKYLNEKCHAFLNLCERSMRFHGAWCKPSQKPFHAEMEKGFATIKELFAKHLIPVDSNGITIFPVQVTSPVPIKSSTKSVIVNRPGRSDSGGSSPVASTPNTPTTITPIANKPRQRFNTILMSIRSPQQDV</sequence>
<evidence type="ECO:0000256" key="1">
    <source>
        <dbReference type="ARBA" id="ARBA00022658"/>
    </source>
</evidence>
<dbReference type="AlphaFoldDB" id="A0AAW2ZJL0"/>
<dbReference type="GO" id="GO:0005085">
    <property type="term" value="F:guanyl-nucleotide exchange factor activity"/>
    <property type="evidence" value="ECO:0007669"/>
    <property type="project" value="UniProtKB-KW"/>
</dbReference>
<feature type="region of interest" description="Disordered" evidence="3">
    <location>
        <begin position="542"/>
        <end position="573"/>
    </location>
</feature>
<dbReference type="PANTHER" id="PTHR23317:SF76">
    <property type="entry name" value="LD20667P"/>
    <property type="match status" value="1"/>
</dbReference>
<feature type="compositionally biased region" description="Low complexity" evidence="3">
    <location>
        <begin position="218"/>
        <end position="244"/>
    </location>
</feature>
<keyword evidence="1" id="KW-0344">Guanine-nucleotide releasing factor</keyword>
<evidence type="ECO:0000313" key="6">
    <source>
        <dbReference type="Proteomes" id="UP001431209"/>
    </source>
</evidence>
<dbReference type="Proteomes" id="UP001431209">
    <property type="component" value="Unassembled WGS sequence"/>
</dbReference>
<feature type="region of interest" description="Disordered" evidence="3">
    <location>
        <begin position="217"/>
        <end position="249"/>
    </location>
</feature>
<dbReference type="PANTHER" id="PTHR23317">
    <property type="entry name" value="DEDICATOR OF CYTOKINESIS DOCK"/>
    <property type="match status" value="1"/>
</dbReference>
<comment type="caution">
    <text evidence="5">The sequence shown here is derived from an EMBL/GenBank/DDBJ whole genome shotgun (WGS) entry which is preliminary data.</text>
</comment>